<dbReference type="InterPro" id="IPR036086">
    <property type="entry name" value="ParB/Sulfiredoxin_sf"/>
</dbReference>
<evidence type="ECO:0000313" key="2">
    <source>
        <dbReference type="EMBL" id="WMV74993.1"/>
    </source>
</evidence>
<keyword evidence="3" id="KW-1185">Reference proteome</keyword>
<evidence type="ECO:0000313" key="3">
    <source>
        <dbReference type="Proteomes" id="UP001297580"/>
    </source>
</evidence>
<sequence length="204" mass="23375">MRIHTKRQLQELYRSYQQFGQYRPVVIDENNVVLVGNGLVEALREYGVQEVKALRYTNLSENKKKKLMIADNQIYSLGFDNSDVILELLSEIDDFDIPGYDEDFLRELMASEEEIEGEIERFGILDEDTIETFKRREETQRQAMSEMQAVQPTNPTTEPSVESSNAYVPSAPIDAVRDNEPQTDNSATRTITCPHCGETFSLPL</sequence>
<feature type="compositionally biased region" description="Polar residues" evidence="1">
    <location>
        <begin position="144"/>
        <end position="167"/>
    </location>
</feature>
<name>A0ABY9Q7V0_GEOTD</name>
<gene>
    <name evidence="2" type="ORF">HSX42_11910</name>
</gene>
<dbReference type="SUPFAM" id="SSF110849">
    <property type="entry name" value="ParB/Sulfiredoxin"/>
    <property type="match status" value="1"/>
</dbReference>
<feature type="region of interest" description="Disordered" evidence="1">
    <location>
        <begin position="144"/>
        <end position="189"/>
    </location>
</feature>
<protein>
    <recommendedName>
        <fullName evidence="4">ParB/Sulfiredoxin domain-containing protein</fullName>
    </recommendedName>
</protein>
<proteinExistence type="predicted"/>
<reference evidence="2 3" key="1">
    <citation type="submission" date="2023-08" db="EMBL/GenBank/DDBJ databases">
        <title>Complete genome sequence of Geobacillus thermodenitrificans K1041, a genetically tractable strain representative of the genus Geobacillus.</title>
        <authorList>
            <person name="Kani S."/>
            <person name="Suzuki H."/>
        </authorList>
    </citation>
    <scope>NUCLEOTIDE SEQUENCE [LARGE SCALE GENOMIC DNA]</scope>
    <source>
        <strain evidence="2 3">K1041</strain>
    </source>
</reference>
<dbReference type="Proteomes" id="UP001297580">
    <property type="component" value="Chromosome"/>
</dbReference>
<dbReference type="RefSeq" id="WP_311088133.1">
    <property type="nucleotide sequence ID" value="NZ_CP133461.1"/>
</dbReference>
<evidence type="ECO:0000256" key="1">
    <source>
        <dbReference type="SAM" id="MobiDB-lite"/>
    </source>
</evidence>
<dbReference type="EMBL" id="CP133461">
    <property type="protein sequence ID" value="WMV74993.1"/>
    <property type="molecule type" value="Genomic_DNA"/>
</dbReference>
<evidence type="ECO:0008006" key="4">
    <source>
        <dbReference type="Google" id="ProtNLM"/>
    </source>
</evidence>
<organism evidence="2 3">
    <name type="scientific">Geobacillus thermodenitrificans</name>
    <dbReference type="NCBI Taxonomy" id="33940"/>
    <lineage>
        <taxon>Bacteria</taxon>
        <taxon>Bacillati</taxon>
        <taxon>Bacillota</taxon>
        <taxon>Bacilli</taxon>
        <taxon>Bacillales</taxon>
        <taxon>Anoxybacillaceae</taxon>
        <taxon>Geobacillus</taxon>
    </lineage>
</organism>
<accession>A0ABY9Q7V0</accession>